<dbReference type="Gene3D" id="1.10.287.470">
    <property type="entry name" value="Helix hairpin bin"/>
    <property type="match status" value="1"/>
</dbReference>
<dbReference type="PANTHER" id="PTHR30367">
    <property type="entry name" value="P-HYDROXYBENZOIC ACID EFFLUX PUMP SUBUNIT AAEA-RELATED"/>
    <property type="match status" value="1"/>
</dbReference>
<dbReference type="EMBL" id="CP034562">
    <property type="protein sequence ID" value="AZQ63617.1"/>
    <property type="molecule type" value="Genomic_DNA"/>
</dbReference>
<feature type="transmembrane region" description="Helical" evidence="2">
    <location>
        <begin position="31"/>
        <end position="52"/>
    </location>
</feature>
<keyword evidence="2" id="KW-1133">Transmembrane helix</keyword>
<organism evidence="4 5">
    <name type="scientific">Flammeovirga pectinis</name>
    <dbReference type="NCBI Taxonomy" id="2494373"/>
    <lineage>
        <taxon>Bacteria</taxon>
        <taxon>Pseudomonadati</taxon>
        <taxon>Bacteroidota</taxon>
        <taxon>Cytophagia</taxon>
        <taxon>Cytophagales</taxon>
        <taxon>Flammeovirgaceae</taxon>
        <taxon>Flammeovirga</taxon>
    </lineage>
</organism>
<proteinExistence type="predicted"/>
<gene>
    <name evidence="4" type="ORF">EI427_15710</name>
</gene>
<dbReference type="InterPro" id="IPR058625">
    <property type="entry name" value="MdtA-like_BSH"/>
</dbReference>
<dbReference type="Gene3D" id="2.40.30.170">
    <property type="match status" value="1"/>
</dbReference>
<dbReference type="KEGG" id="fll:EI427_15710"/>
<dbReference type="AlphaFoldDB" id="A0A3Q9FML5"/>
<accession>A0A3Q9FML5</accession>
<dbReference type="SUPFAM" id="SSF111369">
    <property type="entry name" value="HlyD-like secretion proteins"/>
    <property type="match status" value="1"/>
</dbReference>
<evidence type="ECO:0000256" key="2">
    <source>
        <dbReference type="SAM" id="Phobius"/>
    </source>
</evidence>
<name>A0A3Q9FML5_9BACT</name>
<dbReference type="PANTHER" id="PTHR30367:SF1">
    <property type="entry name" value="MULTIDRUG RESISTANCE PROTEIN MDTN"/>
    <property type="match status" value="1"/>
</dbReference>
<keyword evidence="1" id="KW-0175">Coiled coil</keyword>
<dbReference type="Proteomes" id="UP000267268">
    <property type="component" value="Chromosome 1"/>
</dbReference>
<protein>
    <submittedName>
        <fullName evidence="4">HlyD family secretion protein</fullName>
    </submittedName>
</protein>
<feature type="domain" description="Multidrug resistance protein MdtA-like barrel-sandwich hybrid" evidence="3">
    <location>
        <begin position="64"/>
        <end position="239"/>
    </location>
</feature>
<evidence type="ECO:0000313" key="5">
    <source>
        <dbReference type="Proteomes" id="UP000267268"/>
    </source>
</evidence>
<dbReference type="OrthoDB" id="286173at2"/>
<dbReference type="Pfam" id="PF25917">
    <property type="entry name" value="BSH_RND"/>
    <property type="match status" value="1"/>
</dbReference>
<evidence type="ECO:0000313" key="4">
    <source>
        <dbReference type="EMBL" id="AZQ63617.1"/>
    </source>
</evidence>
<keyword evidence="2" id="KW-0472">Membrane</keyword>
<reference evidence="4 5" key="1">
    <citation type="submission" date="2018-12" db="EMBL/GenBank/DDBJ databases">
        <title>Flammeovirga pectinis sp. nov., isolated from the gut of the Korean scallop, Patinopecten yessoensis.</title>
        <authorList>
            <person name="Bae J.-W."/>
            <person name="Jeong Y.-S."/>
            <person name="Kang W."/>
        </authorList>
    </citation>
    <scope>NUCLEOTIDE SEQUENCE [LARGE SCALE GENOMIC DNA]</scope>
    <source>
        <strain evidence="4 5">L12M1</strain>
    </source>
</reference>
<dbReference type="Gene3D" id="2.40.50.100">
    <property type="match status" value="1"/>
</dbReference>
<keyword evidence="5" id="KW-1185">Reference proteome</keyword>
<feature type="coiled-coil region" evidence="1">
    <location>
        <begin position="111"/>
        <end position="190"/>
    </location>
</feature>
<evidence type="ECO:0000259" key="3">
    <source>
        <dbReference type="Pfam" id="PF25917"/>
    </source>
</evidence>
<feature type="transmembrane region" description="Helical" evidence="2">
    <location>
        <begin position="6"/>
        <end position="24"/>
    </location>
</feature>
<sequence length="373" mass="41667">MLELGLIVYSLAVWLVFIKYELITWSTTNKIIVFTIPVVAIVIIVLLMNIFMPTSNDVRVFNKTVQIKTNVRGRIQDIRVEPLEKVSVGDTLFIIEQKPFIAQLEGIKASIEKAAASIKGQSKELDALLQQRKVAQTQLDLALKRKQQFKDLVDYGAGNKFDLENAESTVEQLRAELARLNAKAASLLIGIEAEYDGNQVSVAELMAKAEKAKWELEQTIVRAPIDGTIINLQVRPGTMALPVMAVMTIVEDRQDIVASFDQNELHRIEKGDEVEITFITKPGHIVHGVVDNVIWASSRGQLLPSGIIPKIDQEMQKPGKYIVKFKMNSETPIPMGANGMVAVYTSSTEPLYIVRKVMVRISAKFNYLILKAH</sequence>
<dbReference type="InterPro" id="IPR050393">
    <property type="entry name" value="MFP_Efflux_Pump"/>
</dbReference>
<dbReference type="RefSeq" id="WP_126616456.1">
    <property type="nucleotide sequence ID" value="NZ_CP034562.1"/>
</dbReference>
<evidence type="ECO:0000256" key="1">
    <source>
        <dbReference type="SAM" id="Coils"/>
    </source>
</evidence>
<keyword evidence="2" id="KW-0812">Transmembrane</keyword>